<dbReference type="Pfam" id="PF00001">
    <property type="entry name" value="7tm_1"/>
    <property type="match status" value="1"/>
</dbReference>
<protein>
    <recommendedName>
        <fullName evidence="12">G-protein coupled receptors family 1 profile domain-containing protein</fullName>
    </recommendedName>
</protein>
<evidence type="ECO:0000313" key="14">
    <source>
        <dbReference type="Proteomes" id="UP000322234"/>
    </source>
</evidence>
<keyword evidence="4 9" id="KW-0297">G-protein coupled receptor</keyword>
<evidence type="ECO:0000256" key="1">
    <source>
        <dbReference type="ARBA" id="ARBA00004141"/>
    </source>
</evidence>
<sequence length="248" mass="27694">MHTLPGTHQQVSHCKAHIGTPYPEATPNGCSMDVNMTRPDNATILMLRDPAIAVVLPVVYSLVALVSIPGNLFSLWVLCRHIGPKTPSVIFMINLSVTDLMLACVLPFQIYYHCNGNHWVFGVLLCNAVTVAFYANMYSSILTMTCISVDRFLGVVRLFLGRSYYHIYKLTLCLSCLNNCLDPFVYYFASSEFQLRLRDYLGYGPLPAADSPDSRHESLFSGRTLSARSVDGQEAPERPSVKRQESVF</sequence>
<reference evidence="13" key="1">
    <citation type="submission" date="2019-10" db="EMBL/GenBank/DDBJ databases">
        <title>The sequence and de novo assembly of the wild yak genome.</title>
        <authorList>
            <person name="Liu Y."/>
        </authorList>
    </citation>
    <scope>NUCLEOTIDE SEQUENCE [LARGE SCALE GENOMIC DNA]</scope>
    <source>
        <strain evidence="13">WY2019</strain>
    </source>
</reference>
<accession>A0A6B0S4L5</accession>
<feature type="domain" description="G-protein coupled receptors family 1 profile" evidence="12">
    <location>
        <begin position="70"/>
        <end position="157"/>
    </location>
</feature>
<dbReference type="AlphaFoldDB" id="A0A6B0S4L5"/>
<keyword evidence="2 9" id="KW-0812">Transmembrane</keyword>
<proteinExistence type="inferred from homology"/>
<dbReference type="GO" id="GO:0035025">
    <property type="term" value="P:positive regulation of Rho protein signal transduction"/>
    <property type="evidence" value="ECO:0007669"/>
    <property type="project" value="TreeGrafter"/>
</dbReference>
<dbReference type="InterPro" id="IPR017452">
    <property type="entry name" value="GPCR_Rhodpsn_7TM"/>
</dbReference>
<dbReference type="PROSITE" id="PS50262">
    <property type="entry name" value="G_PROTEIN_RECEP_F1_2"/>
    <property type="match status" value="1"/>
</dbReference>
<feature type="transmembrane region" description="Helical" evidence="11">
    <location>
        <begin position="89"/>
        <end position="112"/>
    </location>
</feature>
<keyword evidence="7" id="KW-0325">Glycoprotein</keyword>
<dbReference type="PROSITE" id="PS00237">
    <property type="entry name" value="G_PROTEIN_RECEP_F1_1"/>
    <property type="match status" value="1"/>
</dbReference>
<evidence type="ECO:0000256" key="7">
    <source>
        <dbReference type="ARBA" id="ARBA00023180"/>
    </source>
</evidence>
<evidence type="ECO:0000256" key="5">
    <source>
        <dbReference type="ARBA" id="ARBA00023136"/>
    </source>
</evidence>
<evidence type="ECO:0000256" key="4">
    <source>
        <dbReference type="ARBA" id="ARBA00023040"/>
    </source>
</evidence>
<dbReference type="InterPro" id="IPR000276">
    <property type="entry name" value="GPCR_Rhodpsn"/>
</dbReference>
<gene>
    <name evidence="13" type="ORF">E5288_WYG019732</name>
</gene>
<evidence type="ECO:0000256" key="11">
    <source>
        <dbReference type="SAM" id="Phobius"/>
    </source>
</evidence>
<dbReference type="PRINTS" id="PR01157">
    <property type="entry name" value="P2YPURNOCPTR"/>
</dbReference>
<keyword evidence="14" id="KW-1185">Reference proteome</keyword>
<keyword evidence="6 9" id="KW-0675">Receptor</keyword>
<comment type="subcellular location">
    <subcellularLocation>
        <location evidence="1">Membrane</location>
        <topology evidence="1">Multi-pass membrane protein</topology>
    </subcellularLocation>
</comment>
<feature type="region of interest" description="Disordered" evidence="10">
    <location>
        <begin position="209"/>
        <end position="248"/>
    </location>
</feature>
<dbReference type="SUPFAM" id="SSF81321">
    <property type="entry name" value="Family A G protein-coupled receptor-like"/>
    <property type="match status" value="1"/>
</dbReference>
<evidence type="ECO:0000256" key="10">
    <source>
        <dbReference type="SAM" id="MobiDB-lite"/>
    </source>
</evidence>
<evidence type="ECO:0000256" key="8">
    <source>
        <dbReference type="ARBA" id="ARBA00023224"/>
    </source>
</evidence>
<dbReference type="GO" id="GO:0007200">
    <property type="term" value="P:phospholipase C-activating G protein-coupled receptor signaling pathway"/>
    <property type="evidence" value="ECO:0007669"/>
    <property type="project" value="TreeGrafter"/>
</dbReference>
<keyword evidence="3 11" id="KW-1133">Transmembrane helix</keyword>
<keyword evidence="5 11" id="KW-0472">Membrane</keyword>
<dbReference type="GO" id="GO:0005886">
    <property type="term" value="C:plasma membrane"/>
    <property type="evidence" value="ECO:0007669"/>
    <property type="project" value="TreeGrafter"/>
</dbReference>
<comment type="similarity">
    <text evidence="9">Belongs to the G-protein coupled receptor 1 family.</text>
</comment>
<evidence type="ECO:0000256" key="3">
    <source>
        <dbReference type="ARBA" id="ARBA00022989"/>
    </source>
</evidence>
<evidence type="ECO:0000259" key="12">
    <source>
        <dbReference type="PROSITE" id="PS50262"/>
    </source>
</evidence>
<dbReference type="GO" id="GO:0004930">
    <property type="term" value="F:G protein-coupled receptor activity"/>
    <property type="evidence" value="ECO:0007669"/>
    <property type="project" value="UniProtKB-KW"/>
</dbReference>
<feature type="transmembrane region" description="Helical" evidence="11">
    <location>
        <begin position="51"/>
        <end position="77"/>
    </location>
</feature>
<evidence type="ECO:0000256" key="9">
    <source>
        <dbReference type="RuleBase" id="RU000688"/>
    </source>
</evidence>
<keyword evidence="8 9" id="KW-0807">Transducer</keyword>
<organism evidence="13 14">
    <name type="scientific">Bos mutus</name>
    <name type="common">wild yak</name>
    <dbReference type="NCBI Taxonomy" id="72004"/>
    <lineage>
        <taxon>Eukaryota</taxon>
        <taxon>Metazoa</taxon>
        <taxon>Chordata</taxon>
        <taxon>Craniata</taxon>
        <taxon>Vertebrata</taxon>
        <taxon>Euteleostomi</taxon>
        <taxon>Mammalia</taxon>
        <taxon>Eutheria</taxon>
        <taxon>Laurasiatheria</taxon>
        <taxon>Artiodactyla</taxon>
        <taxon>Ruminantia</taxon>
        <taxon>Pecora</taxon>
        <taxon>Bovidae</taxon>
        <taxon>Bovinae</taxon>
        <taxon>Bos</taxon>
    </lineage>
</organism>
<evidence type="ECO:0000313" key="13">
    <source>
        <dbReference type="EMBL" id="MXQ97449.1"/>
    </source>
</evidence>
<dbReference type="PRINTS" id="PR00237">
    <property type="entry name" value="GPCRRHODOPSN"/>
</dbReference>
<evidence type="ECO:0000256" key="2">
    <source>
        <dbReference type="ARBA" id="ARBA00022692"/>
    </source>
</evidence>
<comment type="caution">
    <text evidence="13">The sequence shown here is derived from an EMBL/GenBank/DDBJ whole genome shotgun (WGS) entry which is preliminary data.</text>
</comment>
<dbReference type="PANTHER" id="PTHR24232">
    <property type="entry name" value="G-PROTEIN COUPLED RECEPTOR"/>
    <property type="match status" value="1"/>
</dbReference>
<name>A0A6B0S4L5_9CETA</name>
<evidence type="ECO:0000256" key="6">
    <source>
        <dbReference type="ARBA" id="ARBA00023170"/>
    </source>
</evidence>
<feature type="transmembrane region" description="Helical" evidence="11">
    <location>
        <begin position="118"/>
        <end position="135"/>
    </location>
</feature>
<dbReference type="Gene3D" id="1.20.1070.10">
    <property type="entry name" value="Rhodopsin 7-helix transmembrane proteins"/>
    <property type="match status" value="2"/>
</dbReference>
<dbReference type="PANTHER" id="PTHR24232:SF25">
    <property type="entry name" value="P2Y PURINOCEPTOR 8"/>
    <property type="match status" value="1"/>
</dbReference>
<dbReference type="EMBL" id="VBQZ03000191">
    <property type="protein sequence ID" value="MXQ97449.1"/>
    <property type="molecule type" value="Genomic_DNA"/>
</dbReference>
<feature type="compositionally biased region" description="Basic and acidic residues" evidence="10">
    <location>
        <begin position="235"/>
        <end position="248"/>
    </location>
</feature>
<dbReference type="Proteomes" id="UP000322234">
    <property type="component" value="Unassembled WGS sequence"/>
</dbReference>